<dbReference type="InterPro" id="IPR002508">
    <property type="entry name" value="MurNAc-LAA_cat"/>
</dbReference>
<dbReference type="SMART" id="SM00646">
    <property type="entry name" value="Ami_3"/>
    <property type="match status" value="1"/>
</dbReference>
<reference evidence="6" key="1">
    <citation type="journal article" date="2019" name="Int. J. Syst. Evol. Microbiol.">
        <title>The Global Catalogue of Microorganisms (GCM) 10K type strain sequencing project: providing services to taxonomists for standard genome sequencing and annotation.</title>
        <authorList>
            <consortium name="The Broad Institute Genomics Platform"/>
            <consortium name="The Broad Institute Genome Sequencing Center for Infectious Disease"/>
            <person name="Wu L."/>
            <person name="Ma J."/>
        </authorList>
    </citation>
    <scope>NUCLEOTIDE SEQUENCE [LARGE SCALE GENOMIC DNA]</scope>
    <source>
        <strain evidence="6">KCTC 42903</strain>
    </source>
</reference>
<dbReference type="EMBL" id="JBHULK010000001">
    <property type="protein sequence ID" value="MFD2534450.1"/>
    <property type="molecule type" value="Genomic_DNA"/>
</dbReference>
<comment type="caution">
    <text evidence="5">The sequence shown here is derived from an EMBL/GenBank/DDBJ whole genome shotgun (WGS) entry which is preliminary data.</text>
</comment>
<dbReference type="Gene3D" id="3.40.630.40">
    <property type="entry name" value="Zn-dependent exopeptidases"/>
    <property type="match status" value="1"/>
</dbReference>
<dbReference type="PROSITE" id="PS51257">
    <property type="entry name" value="PROKAR_LIPOPROTEIN"/>
    <property type="match status" value="1"/>
</dbReference>
<evidence type="ECO:0000256" key="2">
    <source>
        <dbReference type="ARBA" id="ARBA00011901"/>
    </source>
</evidence>
<evidence type="ECO:0000313" key="6">
    <source>
        <dbReference type="Proteomes" id="UP001597441"/>
    </source>
</evidence>
<organism evidence="5 6">
    <name type="scientific">Gelatiniphilus marinus</name>
    <dbReference type="NCBI Taxonomy" id="1759464"/>
    <lineage>
        <taxon>Bacteria</taxon>
        <taxon>Pseudomonadati</taxon>
        <taxon>Bacteroidota</taxon>
        <taxon>Flavobacteriia</taxon>
        <taxon>Flavobacteriales</taxon>
        <taxon>Flavobacteriaceae</taxon>
        <taxon>Gelatiniphilus</taxon>
    </lineage>
</organism>
<keyword evidence="6" id="KW-1185">Reference proteome</keyword>
<name>A0ABW5JPQ8_9FLAO</name>
<dbReference type="RefSeq" id="WP_388015010.1">
    <property type="nucleotide sequence ID" value="NZ_JBHUDT010000001.1"/>
</dbReference>
<dbReference type="PANTHER" id="PTHR30404">
    <property type="entry name" value="N-ACETYLMURAMOYL-L-ALANINE AMIDASE"/>
    <property type="match status" value="1"/>
</dbReference>
<sequence length="375" mass="42141">MKTSRILLFVSFIIVLTFTGCNHVFGQSEVEPFLIMIDPGHGGRDGGTPGTGRYKTTEKHIALDVSLALGKMIESKLPNVKVRYTRKKDVFPSLNDRARVANHSDVDLFISIHCNAQPGKRGTAYGSETYVLGITKNKQNLEVAKRENSVISLEDNYEETYKDFNPNSHESTLALMLAQEDYLDHSIELASYIENEFKHTAKRKTRGVKQNIFYVLAYTYMPSVLVELGFLTHKKEEDFLNSKKGKAVMTKSLFNAVKKYVKNHAQAVSVSENSTETNSGNREITNADNLIFKVQIAASSKSLETKPYNFKGLNNVSRAKENNLYKYFYGETSNYNTIKKLEEEAKTAGFKTGYIVAFKNGKKISLTEALKTTAN</sequence>
<evidence type="ECO:0000256" key="1">
    <source>
        <dbReference type="ARBA" id="ARBA00001561"/>
    </source>
</evidence>
<evidence type="ECO:0000259" key="4">
    <source>
        <dbReference type="SMART" id="SM00646"/>
    </source>
</evidence>
<proteinExistence type="predicted"/>
<dbReference type="InterPro" id="IPR050695">
    <property type="entry name" value="N-acetylmuramoyl_amidase_3"/>
</dbReference>
<accession>A0ABW5JPQ8</accession>
<comment type="catalytic activity">
    <reaction evidence="1">
        <text>Hydrolyzes the link between N-acetylmuramoyl residues and L-amino acid residues in certain cell-wall glycopeptides.</text>
        <dbReference type="EC" id="3.5.1.28"/>
    </reaction>
</comment>
<protein>
    <recommendedName>
        <fullName evidence="2">N-acetylmuramoyl-L-alanine amidase</fullName>
        <ecNumber evidence="2">3.5.1.28</ecNumber>
    </recommendedName>
</protein>
<keyword evidence="3" id="KW-0378">Hydrolase</keyword>
<dbReference type="EC" id="3.5.1.28" evidence="2"/>
<gene>
    <name evidence="5" type="ORF">ACFSQS_04975</name>
</gene>
<evidence type="ECO:0000313" key="5">
    <source>
        <dbReference type="EMBL" id="MFD2534450.1"/>
    </source>
</evidence>
<dbReference type="Proteomes" id="UP001597441">
    <property type="component" value="Unassembled WGS sequence"/>
</dbReference>
<dbReference type="Pfam" id="PF01520">
    <property type="entry name" value="Amidase_3"/>
    <property type="match status" value="1"/>
</dbReference>
<dbReference type="SUPFAM" id="SSF53187">
    <property type="entry name" value="Zn-dependent exopeptidases"/>
    <property type="match status" value="1"/>
</dbReference>
<feature type="domain" description="MurNAc-LAA" evidence="4">
    <location>
        <begin position="98"/>
        <end position="258"/>
    </location>
</feature>
<evidence type="ECO:0000256" key="3">
    <source>
        <dbReference type="ARBA" id="ARBA00022801"/>
    </source>
</evidence>
<dbReference type="CDD" id="cd02696">
    <property type="entry name" value="MurNAc-LAA"/>
    <property type="match status" value="1"/>
</dbReference>
<dbReference type="PANTHER" id="PTHR30404:SF0">
    <property type="entry name" value="N-ACETYLMURAMOYL-L-ALANINE AMIDASE AMIC"/>
    <property type="match status" value="1"/>
</dbReference>